<evidence type="ECO:0000256" key="9">
    <source>
        <dbReference type="ARBA" id="ARBA00022679"/>
    </source>
</evidence>
<evidence type="ECO:0000256" key="11">
    <source>
        <dbReference type="ARBA" id="ARBA00022837"/>
    </source>
</evidence>
<dbReference type="AlphaFoldDB" id="A0A1M7A8J7"/>
<dbReference type="Proteomes" id="UP000184121">
    <property type="component" value="Unassembled WGS sequence"/>
</dbReference>
<keyword evidence="17" id="KW-1185">Reference proteome</keyword>
<evidence type="ECO:0000259" key="15">
    <source>
        <dbReference type="SMART" id="SM00861"/>
    </source>
</evidence>
<comment type="cofactor">
    <cofactor evidence="1">
        <name>Ca(2+)</name>
        <dbReference type="ChEBI" id="CHEBI:29108"/>
    </cofactor>
</comment>
<keyword evidence="12" id="KW-0460">Magnesium</keyword>
<dbReference type="CDD" id="cd02012">
    <property type="entry name" value="TPP_TK"/>
    <property type="match status" value="1"/>
</dbReference>
<evidence type="ECO:0000256" key="3">
    <source>
        <dbReference type="ARBA" id="ARBA00001941"/>
    </source>
</evidence>
<sequence>MEWIFSFRNTAKQILKPLLTTNHLEYLKMNNKIDQLAANNIRALAISMVEKANSGHPGGAMGGADFMHILYTEYLKYDPSDMHWIFRDRFFMDAGHLSALMYAQYYLLGNFEKTDLQNFRQWGSVTPGHPEVDVKRGIENTSGPLGQGHAMGVGAAIAAKFLSARFENLFDHKIYGFITDGGVQEEISQGAGRIAGHLGLNNFIMFYDSNDVQLSSMTDEVTTENTAMKYESWGWKVVTIDGHDHAQIRKALTDAHNETGKPTLIIGRTIMGKGCVTADGTMYEGQCELHGKPIGGTKADFEKTLLNLGANPEDSFAIYKEVEAHYKTILDQKTAESAERKAKFATWETQNPEAAQKIKQFFNGDLPALDFGSIAQKANAATRDASAAVLGYLAENVENMIVSSADLSNSDKTDGFLKKSSVLKKNDFSGAFLQAGVAELTMASIGNGIALHGGVIPVVATFFVFSDYMKPAIRLAAIQELPVKYVWTHDSFRVGEDGPTHQPIEQEAQIRLLEKIKNHSGDQSLLALRPADAIETSVAWQMALENKKTPTGLILSRQEIKDIPTTGNSRFEDALEAKKGGYLVKSNDDPAITLVANGSEVATLIEAAEELEHIIKIKINVASIISEGLFRSQPKAYQESVIPHNQLVFGLTAGLPVNLENLVGSKGKVFGLDHFGYSAPASVLDQKFGFTSKNACEEIIKYLEQNNYNISK</sequence>
<dbReference type="Pfam" id="PF00456">
    <property type="entry name" value="Transketolase_N"/>
    <property type="match status" value="1"/>
</dbReference>
<evidence type="ECO:0000256" key="10">
    <source>
        <dbReference type="ARBA" id="ARBA00022723"/>
    </source>
</evidence>
<evidence type="ECO:0000256" key="13">
    <source>
        <dbReference type="ARBA" id="ARBA00023052"/>
    </source>
</evidence>
<evidence type="ECO:0000256" key="1">
    <source>
        <dbReference type="ARBA" id="ARBA00001913"/>
    </source>
</evidence>
<comment type="catalytic activity">
    <reaction evidence="14">
        <text>D-sedoheptulose 7-phosphate + D-glyceraldehyde 3-phosphate = aldehydo-D-ribose 5-phosphate + D-xylulose 5-phosphate</text>
        <dbReference type="Rhea" id="RHEA:10508"/>
        <dbReference type="ChEBI" id="CHEBI:57483"/>
        <dbReference type="ChEBI" id="CHEBI:57737"/>
        <dbReference type="ChEBI" id="CHEBI:58273"/>
        <dbReference type="ChEBI" id="CHEBI:59776"/>
        <dbReference type="EC" id="2.2.1.1"/>
    </reaction>
</comment>
<keyword evidence="9" id="KW-0808">Transferase</keyword>
<evidence type="ECO:0000256" key="2">
    <source>
        <dbReference type="ARBA" id="ARBA00001936"/>
    </source>
</evidence>
<name>A0A1M7A8J7_9FLAO</name>
<dbReference type="STRING" id="29534.SAMN05444366_0558"/>
<dbReference type="SUPFAM" id="SSF52922">
    <property type="entry name" value="TK C-terminal domain-like"/>
    <property type="match status" value="1"/>
</dbReference>
<dbReference type="InterPro" id="IPR020826">
    <property type="entry name" value="Transketolase_BS"/>
</dbReference>
<dbReference type="EMBL" id="FRBY01000001">
    <property type="protein sequence ID" value="SHL38926.1"/>
    <property type="molecule type" value="Genomic_DNA"/>
</dbReference>
<dbReference type="EC" id="2.2.1.1" evidence="8"/>
<proteinExistence type="inferred from homology"/>
<dbReference type="SMART" id="SM00861">
    <property type="entry name" value="Transket_pyr"/>
    <property type="match status" value="1"/>
</dbReference>
<accession>A0A1M7A8J7</accession>
<dbReference type="InterPro" id="IPR055152">
    <property type="entry name" value="Transketolase-like_C_2"/>
</dbReference>
<comment type="cofactor">
    <cofactor evidence="3">
        <name>Co(2+)</name>
        <dbReference type="ChEBI" id="CHEBI:48828"/>
    </cofactor>
</comment>
<comment type="cofactor">
    <cofactor evidence="4">
        <name>Mg(2+)</name>
        <dbReference type="ChEBI" id="CHEBI:18420"/>
    </cofactor>
</comment>
<dbReference type="Pfam" id="PF02779">
    <property type="entry name" value="Transket_pyr"/>
    <property type="match status" value="1"/>
</dbReference>
<evidence type="ECO:0000256" key="5">
    <source>
        <dbReference type="ARBA" id="ARBA00001964"/>
    </source>
</evidence>
<dbReference type="PROSITE" id="PS00801">
    <property type="entry name" value="TRANSKETOLASE_1"/>
    <property type="match status" value="1"/>
</dbReference>
<keyword evidence="13" id="KW-0786">Thiamine pyrophosphate</keyword>
<reference evidence="17" key="1">
    <citation type="submission" date="2016-11" db="EMBL/GenBank/DDBJ databases">
        <authorList>
            <person name="Varghese N."/>
            <person name="Submissions S."/>
        </authorList>
    </citation>
    <scope>NUCLEOTIDE SEQUENCE [LARGE SCALE GENOMIC DNA]</scope>
    <source>
        <strain evidence="17">DSM 1811</strain>
    </source>
</reference>
<dbReference type="Gene3D" id="3.40.50.920">
    <property type="match status" value="1"/>
</dbReference>
<keyword evidence="11" id="KW-0106">Calcium</keyword>
<dbReference type="InterPro" id="IPR033247">
    <property type="entry name" value="Transketolase_fam"/>
</dbReference>
<evidence type="ECO:0000313" key="16">
    <source>
        <dbReference type="EMBL" id="SHL38926.1"/>
    </source>
</evidence>
<dbReference type="InterPro" id="IPR009014">
    <property type="entry name" value="Transketo_C/PFOR_II"/>
</dbReference>
<dbReference type="CDD" id="cd07033">
    <property type="entry name" value="TPP_PYR_DXS_TK_like"/>
    <property type="match status" value="1"/>
</dbReference>
<evidence type="ECO:0000256" key="7">
    <source>
        <dbReference type="ARBA" id="ARBA00011738"/>
    </source>
</evidence>
<evidence type="ECO:0000313" key="17">
    <source>
        <dbReference type="Proteomes" id="UP000184121"/>
    </source>
</evidence>
<comment type="cofactor">
    <cofactor evidence="2">
        <name>Mn(2+)</name>
        <dbReference type="ChEBI" id="CHEBI:29035"/>
    </cofactor>
</comment>
<dbReference type="Pfam" id="PF22613">
    <property type="entry name" value="Transketolase_C_1"/>
    <property type="match status" value="1"/>
</dbReference>
<dbReference type="GO" id="GO:0005829">
    <property type="term" value="C:cytosol"/>
    <property type="evidence" value="ECO:0007669"/>
    <property type="project" value="TreeGrafter"/>
</dbReference>
<dbReference type="GO" id="GO:0004802">
    <property type="term" value="F:transketolase activity"/>
    <property type="evidence" value="ECO:0007669"/>
    <property type="project" value="UniProtKB-EC"/>
</dbReference>
<evidence type="ECO:0000256" key="8">
    <source>
        <dbReference type="ARBA" id="ARBA00013152"/>
    </source>
</evidence>
<dbReference type="GO" id="GO:0046872">
    <property type="term" value="F:metal ion binding"/>
    <property type="evidence" value="ECO:0007669"/>
    <property type="project" value="UniProtKB-KW"/>
</dbReference>
<dbReference type="InterPro" id="IPR005475">
    <property type="entry name" value="Transketolase-like_Pyr-bd"/>
</dbReference>
<dbReference type="FunFam" id="3.40.50.970:FF:000045">
    <property type="entry name" value="Transketolase"/>
    <property type="match status" value="1"/>
</dbReference>
<keyword evidence="10" id="KW-0479">Metal-binding</keyword>
<comment type="similarity">
    <text evidence="6">Belongs to the transketolase family.</text>
</comment>
<dbReference type="Gene3D" id="3.40.50.970">
    <property type="match status" value="2"/>
</dbReference>
<dbReference type="InterPro" id="IPR049557">
    <property type="entry name" value="Transketolase_CS"/>
</dbReference>
<dbReference type="SUPFAM" id="SSF52518">
    <property type="entry name" value="Thiamin diphosphate-binding fold (THDP-binding)"/>
    <property type="match status" value="2"/>
</dbReference>
<evidence type="ECO:0000256" key="12">
    <source>
        <dbReference type="ARBA" id="ARBA00022842"/>
    </source>
</evidence>
<dbReference type="PANTHER" id="PTHR43522">
    <property type="entry name" value="TRANSKETOLASE"/>
    <property type="match status" value="1"/>
</dbReference>
<comment type="subunit">
    <text evidence="7">Homodimer.</text>
</comment>
<protein>
    <recommendedName>
        <fullName evidence="8">transketolase</fullName>
        <ecNumber evidence="8">2.2.1.1</ecNumber>
    </recommendedName>
</protein>
<dbReference type="PANTHER" id="PTHR43522:SF2">
    <property type="entry name" value="TRANSKETOLASE 1-RELATED"/>
    <property type="match status" value="1"/>
</dbReference>
<comment type="cofactor">
    <cofactor evidence="5">
        <name>thiamine diphosphate</name>
        <dbReference type="ChEBI" id="CHEBI:58937"/>
    </cofactor>
</comment>
<dbReference type="GO" id="GO:0006098">
    <property type="term" value="P:pentose-phosphate shunt"/>
    <property type="evidence" value="ECO:0007669"/>
    <property type="project" value="TreeGrafter"/>
</dbReference>
<evidence type="ECO:0000256" key="6">
    <source>
        <dbReference type="ARBA" id="ARBA00007131"/>
    </source>
</evidence>
<dbReference type="InterPro" id="IPR005474">
    <property type="entry name" value="Transketolase_N"/>
</dbReference>
<feature type="domain" description="Transketolase-like pyrimidine-binding" evidence="15">
    <location>
        <begin position="380"/>
        <end position="562"/>
    </location>
</feature>
<evidence type="ECO:0000256" key="4">
    <source>
        <dbReference type="ARBA" id="ARBA00001946"/>
    </source>
</evidence>
<dbReference type="PROSITE" id="PS00802">
    <property type="entry name" value="TRANSKETOLASE_2"/>
    <property type="match status" value="1"/>
</dbReference>
<organism evidence="16 17">
    <name type="scientific">Flavobacterium saccharophilum</name>
    <dbReference type="NCBI Taxonomy" id="29534"/>
    <lineage>
        <taxon>Bacteria</taxon>
        <taxon>Pseudomonadati</taxon>
        <taxon>Bacteroidota</taxon>
        <taxon>Flavobacteriia</taxon>
        <taxon>Flavobacteriales</taxon>
        <taxon>Flavobacteriaceae</taxon>
        <taxon>Flavobacterium</taxon>
    </lineage>
</organism>
<evidence type="ECO:0000256" key="14">
    <source>
        <dbReference type="ARBA" id="ARBA00049473"/>
    </source>
</evidence>
<dbReference type="InterPro" id="IPR029061">
    <property type="entry name" value="THDP-binding"/>
</dbReference>
<gene>
    <name evidence="16" type="ORF">SAMN05444366_0558</name>
</gene>